<feature type="transmembrane region" description="Helical" evidence="6">
    <location>
        <begin position="806"/>
        <end position="827"/>
    </location>
</feature>
<dbReference type="Pfam" id="PF02687">
    <property type="entry name" value="FtsX"/>
    <property type="match status" value="2"/>
</dbReference>
<comment type="subcellular location">
    <subcellularLocation>
        <location evidence="1">Cell membrane</location>
        <topology evidence="1">Multi-pass membrane protein</topology>
    </subcellularLocation>
</comment>
<feature type="transmembrane region" description="Helical" evidence="6">
    <location>
        <begin position="405"/>
        <end position="424"/>
    </location>
</feature>
<dbReference type="InterPro" id="IPR003838">
    <property type="entry name" value="ABC3_permease_C"/>
</dbReference>
<keyword evidence="2" id="KW-1003">Cell membrane</keyword>
<feature type="transmembrane region" description="Helical" evidence="6">
    <location>
        <begin position="478"/>
        <end position="504"/>
    </location>
</feature>
<evidence type="ECO:0000256" key="1">
    <source>
        <dbReference type="ARBA" id="ARBA00004651"/>
    </source>
</evidence>
<comment type="caution">
    <text evidence="9">The sequence shown here is derived from an EMBL/GenBank/DDBJ whole genome shotgun (WGS) entry which is preliminary data.</text>
</comment>
<feature type="transmembrane region" description="Helical" evidence="6">
    <location>
        <begin position="718"/>
        <end position="738"/>
    </location>
</feature>
<dbReference type="Proteomes" id="UP000554837">
    <property type="component" value="Unassembled WGS sequence"/>
</dbReference>
<evidence type="ECO:0000256" key="3">
    <source>
        <dbReference type="ARBA" id="ARBA00022692"/>
    </source>
</evidence>
<feature type="transmembrane region" description="Helical" evidence="6">
    <location>
        <begin position="269"/>
        <end position="290"/>
    </location>
</feature>
<dbReference type="PANTHER" id="PTHR30287:SF1">
    <property type="entry name" value="INNER MEMBRANE PROTEIN"/>
    <property type="match status" value="1"/>
</dbReference>
<feature type="transmembrane region" description="Helical" evidence="6">
    <location>
        <begin position="327"/>
        <end position="352"/>
    </location>
</feature>
<dbReference type="AlphaFoldDB" id="A0A840SC16"/>
<dbReference type="GO" id="GO:0005886">
    <property type="term" value="C:plasma membrane"/>
    <property type="evidence" value="ECO:0007669"/>
    <property type="project" value="UniProtKB-SubCell"/>
</dbReference>
<dbReference type="RefSeq" id="WP_138856119.1">
    <property type="nucleotide sequence ID" value="NZ_CP040709.1"/>
</dbReference>
<feature type="domain" description="MacB-like periplasmic core" evidence="8">
    <location>
        <begin position="31"/>
        <end position="196"/>
    </location>
</feature>
<dbReference type="Pfam" id="PF12704">
    <property type="entry name" value="MacB_PCD"/>
    <property type="match status" value="1"/>
</dbReference>
<dbReference type="InterPro" id="IPR038766">
    <property type="entry name" value="Membrane_comp_ABC_pdt"/>
</dbReference>
<keyword evidence="3 6" id="KW-0812">Transmembrane</keyword>
<accession>A0A840SC16</accession>
<evidence type="ECO:0000256" key="2">
    <source>
        <dbReference type="ARBA" id="ARBA00022475"/>
    </source>
</evidence>
<evidence type="ECO:0000313" key="10">
    <source>
        <dbReference type="Proteomes" id="UP000554837"/>
    </source>
</evidence>
<feature type="transmembrane region" description="Helical" evidence="6">
    <location>
        <begin position="29"/>
        <end position="50"/>
    </location>
</feature>
<evidence type="ECO:0000256" key="4">
    <source>
        <dbReference type="ARBA" id="ARBA00022989"/>
    </source>
</evidence>
<protein>
    <submittedName>
        <fullName evidence="9">Putative ABC transport system permease protein</fullName>
    </submittedName>
</protein>
<name>A0A840SC16_9BURK</name>
<organism evidence="9 10">
    <name type="scientific">Inhella inkyongensis</name>
    <dbReference type="NCBI Taxonomy" id="392593"/>
    <lineage>
        <taxon>Bacteria</taxon>
        <taxon>Pseudomonadati</taxon>
        <taxon>Pseudomonadota</taxon>
        <taxon>Betaproteobacteria</taxon>
        <taxon>Burkholderiales</taxon>
        <taxon>Sphaerotilaceae</taxon>
        <taxon>Inhella</taxon>
    </lineage>
</organism>
<feature type="domain" description="ABC3 transporter permease C-terminal" evidence="7">
    <location>
        <begin position="273"/>
        <end position="391"/>
    </location>
</feature>
<feature type="transmembrane region" description="Helical" evidence="6">
    <location>
        <begin position="770"/>
        <end position="794"/>
    </location>
</feature>
<evidence type="ECO:0000256" key="6">
    <source>
        <dbReference type="SAM" id="Phobius"/>
    </source>
</evidence>
<proteinExistence type="predicted"/>
<evidence type="ECO:0000259" key="7">
    <source>
        <dbReference type="Pfam" id="PF02687"/>
    </source>
</evidence>
<evidence type="ECO:0000313" key="9">
    <source>
        <dbReference type="EMBL" id="MBB5205879.1"/>
    </source>
</evidence>
<gene>
    <name evidence="9" type="ORF">HNQ51_003210</name>
</gene>
<feature type="transmembrane region" description="Helical" evidence="6">
    <location>
        <begin position="364"/>
        <end position="384"/>
    </location>
</feature>
<evidence type="ECO:0000256" key="5">
    <source>
        <dbReference type="ARBA" id="ARBA00023136"/>
    </source>
</evidence>
<dbReference type="InterPro" id="IPR025857">
    <property type="entry name" value="MacB_PCD"/>
</dbReference>
<feature type="domain" description="ABC3 transporter permease C-terminal" evidence="7">
    <location>
        <begin position="722"/>
        <end position="825"/>
    </location>
</feature>
<keyword evidence="10" id="KW-1185">Reference proteome</keyword>
<keyword evidence="4 6" id="KW-1133">Transmembrane helix</keyword>
<dbReference type="PANTHER" id="PTHR30287">
    <property type="entry name" value="MEMBRANE COMPONENT OF PREDICTED ABC SUPERFAMILY METABOLITE UPTAKE TRANSPORTER"/>
    <property type="match status" value="1"/>
</dbReference>
<sequence>MNPSPASSSVSLSRLAAQRLWRDARAGELRLLVIGMSLAVAAVCAVALLVNRLEQGLARDAAQLIGGDVVLASDQPASAPWRAEVDEAGWKSAESSSFASMARADDAQGGASRLVAVKAVPPNYPLRGRVMLSDGRAVGAPAAGQVWVDQAVLDALELAVGDRLWLGEAQLRVGGVIATEPDRGAGFLAFAPRLMLASADLPATGLVQPGSRIGYRLAVVAEAHQQPALREWRERMRERLARGEWRGARIESLESGRPELRQTLDRGLIFLRLVALLAALLAAVGVALAARDFAQRHLDESAMLRVLGLASWRIACIYGLELLAVGVLAGLLGLALGGGVQALLIGLLQGLLPVDLPLPNWQPWALAFGLGMSLLLAFGLPPVLNLARIAPLRVLRRDLGARQSALALGVGVLGLALWLGLLALSAGDAQLAGVTLGGFVAAAFLLAALAWALLWGLRRAIRAPGLPAWLRLATRQVAARPGLAVVQVVALGLGLLALAVLILLRTDLLESWRLATPTRGPDRFVINIQPEQAPDLLAALAEAGVKPLDWYPMFRGRLVAINEQPIPQRKFDNERAQRLVEREFNLSQAVQMPSHNRSVSGQWGGGLSVEAGLARDLGLALGDRLAFEVAGERHVAPITQVRSVEWSSMRVNFFVMFARESVDGLPHTWIATLRAPVDPAAARRLDKRLAAQFPNITVVDVSAQLAQVQRVLEQVADAVQLLFGLTLAVGVVVLLGALTASREARLRDVALMRALGASARLLARVQRAELLGLGALAGVLAAGLALGLGALLALKVFGFAWQPRPWVPLGVVLGGAALAWGAGYWGLRGVLLRAPLLSLRNASGD</sequence>
<feature type="transmembrane region" description="Helical" evidence="6">
    <location>
        <begin position="436"/>
        <end position="457"/>
    </location>
</feature>
<keyword evidence="5 6" id="KW-0472">Membrane</keyword>
<evidence type="ECO:0000259" key="8">
    <source>
        <dbReference type="Pfam" id="PF12704"/>
    </source>
</evidence>
<dbReference type="OrthoDB" id="5292592at2"/>
<dbReference type="EMBL" id="JACHHO010000006">
    <property type="protein sequence ID" value="MBB5205879.1"/>
    <property type="molecule type" value="Genomic_DNA"/>
</dbReference>
<reference evidence="9 10" key="1">
    <citation type="submission" date="2020-08" db="EMBL/GenBank/DDBJ databases">
        <title>Genomic Encyclopedia of Type Strains, Phase IV (KMG-IV): sequencing the most valuable type-strain genomes for metagenomic binning, comparative biology and taxonomic classification.</title>
        <authorList>
            <person name="Goeker M."/>
        </authorList>
    </citation>
    <scope>NUCLEOTIDE SEQUENCE [LARGE SCALE GENOMIC DNA]</scope>
    <source>
        <strain evidence="9 10">DSM 23958</strain>
    </source>
</reference>